<evidence type="ECO:0000313" key="1">
    <source>
        <dbReference type="EMBL" id="KFB74683.1"/>
    </source>
</evidence>
<dbReference type="EMBL" id="JDST02000149">
    <property type="protein sequence ID" value="KFB74683.1"/>
    <property type="molecule type" value="Genomic_DNA"/>
</dbReference>
<dbReference type="KEGG" id="acog:HWD57_10350"/>
<evidence type="ECO:0000313" key="2">
    <source>
        <dbReference type="EMBL" id="QLH50133.1"/>
    </source>
</evidence>
<dbReference type="EMBL" id="CP058708">
    <property type="protein sequence ID" value="QLH50133.1"/>
    <property type="molecule type" value="Genomic_DNA"/>
</dbReference>
<dbReference type="Proteomes" id="UP000021315">
    <property type="component" value="Unassembled WGS sequence"/>
</dbReference>
<proteinExistence type="predicted"/>
<sequence>MHPTAIQYYLEMDSAAQKRVQVLLCQQALQVWEQLVPTNLTYRESVVGTEQELDASLPRAALVAVVSGQNAKAIKARYLEPIVALEDEDIVLPKRAEFAYYAIYNLFSAQVLQQPLDPWLVPNQALAAMGDEAAASAWERALGAP</sequence>
<dbReference type="AlphaFoldDB" id="A0A080M0H2"/>
<evidence type="ECO:0000313" key="4">
    <source>
        <dbReference type="Proteomes" id="UP000509684"/>
    </source>
</evidence>
<dbReference type="Proteomes" id="UP000509684">
    <property type="component" value="Chromosome"/>
</dbReference>
<accession>A0A080M0H2</accession>
<dbReference type="RefSeq" id="WP_034953840.1">
    <property type="nucleotide sequence ID" value="NZ_JDST02000149.1"/>
</dbReference>
<accession>A0A7D5NC62</accession>
<reference evidence="2" key="3">
    <citation type="submission" date="2020-06" db="EMBL/GenBank/DDBJ databases">
        <authorList>
            <person name="Arumugam K."/>
            <person name="Besarab I."/>
            <person name="Haryono M."/>
            <person name="Bagci C."/>
            <person name="Beier S."/>
            <person name="Buchfink B."/>
            <person name="Gorska A."/>
            <person name="Qiu G."/>
            <person name="Huson D.H."/>
            <person name="Williams R.B."/>
        </authorList>
    </citation>
    <scope>NUCLEOTIDE SEQUENCE</scope>
    <source>
        <strain evidence="2">SSA1</strain>
    </source>
</reference>
<reference evidence="1 3" key="1">
    <citation type="submission" date="2014-02" db="EMBL/GenBank/DDBJ databases">
        <title>Expanding our view of genomic diversity in Candidatus Accumulibacter clades.</title>
        <authorList>
            <person name="Skennerton C.T."/>
            <person name="Barr J.J."/>
            <person name="Slater F.R."/>
            <person name="Bond P.L."/>
            <person name="Tyson G.W."/>
        </authorList>
    </citation>
    <scope>NUCLEOTIDE SEQUENCE [LARGE SCALE GENOMIC DNA]</scope>
    <source>
        <strain evidence="3">SK-02</strain>
    </source>
</reference>
<reference evidence="2 4" key="2">
    <citation type="journal article" date="2019" name="Microbiome">
        <title>Annotated bacterial chromosomes from frame-shift-corrected long-read metagenomic data.</title>
        <authorList>
            <person name="Arumugam K."/>
            <person name="Bagci C."/>
            <person name="Bessarab I."/>
            <person name="Beier S."/>
            <person name="Buchfink B."/>
            <person name="Gorska A."/>
            <person name="Qiu G."/>
            <person name="Huson D.H."/>
            <person name="Williams R.B.H."/>
        </authorList>
    </citation>
    <scope>NUCLEOTIDE SEQUENCE [LARGE SCALE GENOMIC DNA]</scope>
    <source>
        <strain evidence="2">SSA1</strain>
    </source>
</reference>
<organism evidence="1 3">
    <name type="scientific">Candidatus Accumulibacter cognatus</name>
    <dbReference type="NCBI Taxonomy" id="2954383"/>
    <lineage>
        <taxon>Bacteria</taxon>
        <taxon>Pseudomonadati</taxon>
        <taxon>Pseudomonadota</taxon>
        <taxon>Betaproteobacteria</taxon>
        <taxon>Candidatus Accumulibacter</taxon>
    </lineage>
</organism>
<keyword evidence="3" id="KW-1185">Reference proteome</keyword>
<evidence type="ECO:0000313" key="3">
    <source>
        <dbReference type="Proteomes" id="UP000021315"/>
    </source>
</evidence>
<gene>
    <name evidence="1" type="ORF">AW06_004376</name>
    <name evidence="2" type="ORF">HWD57_10350</name>
</gene>
<name>A0A080M0H2_9PROT</name>
<protein>
    <submittedName>
        <fullName evidence="1">Uncharacterized protein</fullName>
    </submittedName>
</protein>